<gene>
    <name evidence="10" type="ORF">DFH07DRAFT_1017593</name>
</gene>
<dbReference type="GO" id="GO:0004674">
    <property type="term" value="F:protein serine/threonine kinase activity"/>
    <property type="evidence" value="ECO:0007669"/>
    <property type="project" value="UniProtKB-KW"/>
</dbReference>
<dbReference type="EC" id="2.7.11.1" evidence="1"/>
<dbReference type="InterPro" id="IPR008266">
    <property type="entry name" value="Tyr_kinase_AS"/>
</dbReference>
<dbReference type="Gene3D" id="1.10.510.10">
    <property type="entry name" value="Transferase(Phosphotransferase) domain 1"/>
    <property type="match status" value="1"/>
</dbReference>
<dbReference type="SMART" id="SM00220">
    <property type="entry name" value="S_TKc"/>
    <property type="match status" value="1"/>
</dbReference>
<dbReference type="PANTHER" id="PTHR43895:SF32">
    <property type="entry name" value="SERINE_THREONINE-PROTEIN KINASE CHK1"/>
    <property type="match status" value="1"/>
</dbReference>
<keyword evidence="4" id="KW-0547">Nucleotide-binding</keyword>
<keyword evidence="5 10" id="KW-0418">Kinase</keyword>
<evidence type="ECO:0000256" key="2">
    <source>
        <dbReference type="ARBA" id="ARBA00022527"/>
    </source>
</evidence>
<evidence type="ECO:0000259" key="9">
    <source>
        <dbReference type="PROSITE" id="PS50011"/>
    </source>
</evidence>
<dbReference type="PROSITE" id="PS00109">
    <property type="entry name" value="PROTEIN_KINASE_TYR"/>
    <property type="match status" value="1"/>
</dbReference>
<evidence type="ECO:0000256" key="7">
    <source>
        <dbReference type="ARBA" id="ARBA00047899"/>
    </source>
</evidence>
<sequence length="289" mass="32071">MSTPLLPACRREWPTSHSPEDLFRFVVEHISGPLHGAPTSSPWVTSTSATLHRTIVKRPKLETLEIDGRILHNDFDVATSFARELRLLRTVTRHANIVEFYGHIDGVGLVIEAVDGVPIGSKIEGRPVPSDPTKLMWANQLIRAIHHIHSFEVSHGDISSGNIIIDNEDNVKLIDFGRSARAGEELFPTTHPFTAPDILQSSHNPSLSDTYALGVLLLCLERNEILEDMVAPEELSRMALPLFGHLVSRYTAKDGYARPKIDLAHLLPVSGEFICFIQLRCLNFAASVL</sequence>
<dbReference type="Proteomes" id="UP001215280">
    <property type="component" value="Unassembled WGS sequence"/>
</dbReference>
<keyword evidence="6" id="KW-0067">ATP-binding</keyword>
<dbReference type="CDD" id="cd00180">
    <property type="entry name" value="PKc"/>
    <property type="match status" value="1"/>
</dbReference>
<dbReference type="InterPro" id="IPR011009">
    <property type="entry name" value="Kinase-like_dom_sf"/>
</dbReference>
<evidence type="ECO:0000313" key="11">
    <source>
        <dbReference type="Proteomes" id="UP001215280"/>
    </source>
</evidence>
<dbReference type="SUPFAM" id="SSF56112">
    <property type="entry name" value="Protein kinase-like (PK-like)"/>
    <property type="match status" value="1"/>
</dbReference>
<evidence type="ECO:0000256" key="6">
    <source>
        <dbReference type="ARBA" id="ARBA00022840"/>
    </source>
</evidence>
<dbReference type="GO" id="GO:0007165">
    <property type="term" value="P:signal transduction"/>
    <property type="evidence" value="ECO:0007669"/>
    <property type="project" value="TreeGrafter"/>
</dbReference>
<dbReference type="PANTHER" id="PTHR43895">
    <property type="entry name" value="CALCIUM/CALMODULIN-DEPENDENT PROTEIN KINASE KINASE-RELATED"/>
    <property type="match status" value="1"/>
</dbReference>
<comment type="catalytic activity">
    <reaction evidence="8">
        <text>L-seryl-[protein] + ATP = O-phospho-L-seryl-[protein] + ADP + H(+)</text>
        <dbReference type="Rhea" id="RHEA:17989"/>
        <dbReference type="Rhea" id="RHEA-COMP:9863"/>
        <dbReference type="Rhea" id="RHEA-COMP:11604"/>
        <dbReference type="ChEBI" id="CHEBI:15378"/>
        <dbReference type="ChEBI" id="CHEBI:29999"/>
        <dbReference type="ChEBI" id="CHEBI:30616"/>
        <dbReference type="ChEBI" id="CHEBI:83421"/>
        <dbReference type="ChEBI" id="CHEBI:456216"/>
        <dbReference type="EC" id="2.7.11.1"/>
    </reaction>
</comment>
<evidence type="ECO:0000256" key="4">
    <source>
        <dbReference type="ARBA" id="ARBA00022741"/>
    </source>
</evidence>
<keyword evidence="3" id="KW-0808">Transferase</keyword>
<dbReference type="Pfam" id="PF00069">
    <property type="entry name" value="Pkinase"/>
    <property type="match status" value="1"/>
</dbReference>
<comment type="catalytic activity">
    <reaction evidence="7">
        <text>L-threonyl-[protein] + ATP = O-phospho-L-threonyl-[protein] + ADP + H(+)</text>
        <dbReference type="Rhea" id="RHEA:46608"/>
        <dbReference type="Rhea" id="RHEA-COMP:11060"/>
        <dbReference type="Rhea" id="RHEA-COMP:11605"/>
        <dbReference type="ChEBI" id="CHEBI:15378"/>
        <dbReference type="ChEBI" id="CHEBI:30013"/>
        <dbReference type="ChEBI" id="CHEBI:30616"/>
        <dbReference type="ChEBI" id="CHEBI:61977"/>
        <dbReference type="ChEBI" id="CHEBI:456216"/>
        <dbReference type="EC" id="2.7.11.1"/>
    </reaction>
</comment>
<evidence type="ECO:0000256" key="5">
    <source>
        <dbReference type="ARBA" id="ARBA00022777"/>
    </source>
</evidence>
<evidence type="ECO:0000313" key="10">
    <source>
        <dbReference type="EMBL" id="KAJ7781858.1"/>
    </source>
</evidence>
<evidence type="ECO:0000256" key="3">
    <source>
        <dbReference type="ARBA" id="ARBA00022679"/>
    </source>
</evidence>
<organism evidence="10 11">
    <name type="scientific">Mycena maculata</name>
    <dbReference type="NCBI Taxonomy" id="230809"/>
    <lineage>
        <taxon>Eukaryota</taxon>
        <taxon>Fungi</taxon>
        <taxon>Dikarya</taxon>
        <taxon>Basidiomycota</taxon>
        <taxon>Agaricomycotina</taxon>
        <taxon>Agaricomycetes</taxon>
        <taxon>Agaricomycetidae</taxon>
        <taxon>Agaricales</taxon>
        <taxon>Marasmiineae</taxon>
        <taxon>Mycenaceae</taxon>
        <taxon>Mycena</taxon>
    </lineage>
</organism>
<dbReference type="InterPro" id="IPR000719">
    <property type="entry name" value="Prot_kinase_dom"/>
</dbReference>
<keyword evidence="11" id="KW-1185">Reference proteome</keyword>
<dbReference type="EMBL" id="JARJLG010000004">
    <property type="protein sequence ID" value="KAJ7781858.1"/>
    <property type="molecule type" value="Genomic_DNA"/>
</dbReference>
<name>A0AAD7KCI0_9AGAR</name>
<evidence type="ECO:0000256" key="1">
    <source>
        <dbReference type="ARBA" id="ARBA00012513"/>
    </source>
</evidence>
<protein>
    <recommendedName>
        <fullName evidence="1">non-specific serine/threonine protein kinase</fullName>
        <ecNumber evidence="1">2.7.11.1</ecNumber>
    </recommendedName>
</protein>
<dbReference type="AlphaFoldDB" id="A0AAD7KCI0"/>
<accession>A0AAD7KCI0</accession>
<dbReference type="PROSITE" id="PS50011">
    <property type="entry name" value="PROTEIN_KINASE_DOM"/>
    <property type="match status" value="1"/>
</dbReference>
<proteinExistence type="predicted"/>
<keyword evidence="2" id="KW-0723">Serine/threonine-protein kinase</keyword>
<dbReference type="GO" id="GO:0005524">
    <property type="term" value="F:ATP binding"/>
    <property type="evidence" value="ECO:0007669"/>
    <property type="project" value="UniProtKB-KW"/>
</dbReference>
<comment type="caution">
    <text evidence="10">The sequence shown here is derived from an EMBL/GenBank/DDBJ whole genome shotgun (WGS) entry which is preliminary data.</text>
</comment>
<feature type="domain" description="Protein kinase" evidence="9">
    <location>
        <begin position="1"/>
        <end position="289"/>
    </location>
</feature>
<reference evidence="10" key="1">
    <citation type="submission" date="2023-03" db="EMBL/GenBank/DDBJ databases">
        <title>Massive genome expansion in bonnet fungi (Mycena s.s.) driven by repeated elements and novel gene families across ecological guilds.</title>
        <authorList>
            <consortium name="Lawrence Berkeley National Laboratory"/>
            <person name="Harder C.B."/>
            <person name="Miyauchi S."/>
            <person name="Viragh M."/>
            <person name="Kuo A."/>
            <person name="Thoen E."/>
            <person name="Andreopoulos B."/>
            <person name="Lu D."/>
            <person name="Skrede I."/>
            <person name="Drula E."/>
            <person name="Henrissat B."/>
            <person name="Morin E."/>
            <person name="Kohler A."/>
            <person name="Barry K."/>
            <person name="LaButti K."/>
            <person name="Morin E."/>
            <person name="Salamov A."/>
            <person name="Lipzen A."/>
            <person name="Mereny Z."/>
            <person name="Hegedus B."/>
            <person name="Baldrian P."/>
            <person name="Stursova M."/>
            <person name="Weitz H."/>
            <person name="Taylor A."/>
            <person name="Grigoriev I.V."/>
            <person name="Nagy L.G."/>
            <person name="Martin F."/>
            <person name="Kauserud H."/>
        </authorList>
    </citation>
    <scope>NUCLEOTIDE SEQUENCE</scope>
    <source>
        <strain evidence="10">CBHHK188m</strain>
    </source>
</reference>
<evidence type="ECO:0000256" key="8">
    <source>
        <dbReference type="ARBA" id="ARBA00048679"/>
    </source>
</evidence>